<accession>A0A5N7M9Q6</accession>
<dbReference type="RefSeq" id="WP_152708570.1">
    <property type="nucleotide sequence ID" value="NZ_VOSJ01000001.1"/>
</dbReference>
<evidence type="ECO:0000256" key="2">
    <source>
        <dbReference type="ARBA" id="ARBA00022448"/>
    </source>
</evidence>
<dbReference type="PROSITE" id="PS00211">
    <property type="entry name" value="ABC_TRANSPORTER_1"/>
    <property type="match status" value="1"/>
</dbReference>
<evidence type="ECO:0000256" key="6">
    <source>
        <dbReference type="ARBA" id="ARBA00022840"/>
    </source>
</evidence>
<dbReference type="Gene3D" id="3.40.50.300">
    <property type="entry name" value="P-loop containing nucleotide triphosphate hydrolases"/>
    <property type="match status" value="2"/>
</dbReference>
<dbReference type="Pfam" id="PF00005">
    <property type="entry name" value="ABC_tran"/>
    <property type="match status" value="2"/>
</dbReference>
<evidence type="ECO:0000256" key="3">
    <source>
        <dbReference type="ARBA" id="ARBA00022597"/>
    </source>
</evidence>
<dbReference type="InterPro" id="IPR003439">
    <property type="entry name" value="ABC_transporter-like_ATP-bd"/>
</dbReference>
<dbReference type="GO" id="GO:0005524">
    <property type="term" value="F:ATP binding"/>
    <property type="evidence" value="ECO:0007669"/>
    <property type="project" value="UniProtKB-KW"/>
</dbReference>
<sequence>MSEPVLTVQNLTKDFFGALAVNDVSLSLLPGKTIALLGENGAGKSTLMKCISGVYTATSGTVLLDGKEIQPSNVRQAEELGILLVQQELHIAPNLSIAENACMGFMPNRYGVVDWAKVIKHTRDCLNFFEIDADPNAPASTLSASEQRLLMISSALTKGTPRVLILDEPTAALTPGEAAHLYDKIKQVSRLGVATVFITHRLDEIEGVCDRALVMRNGRLVFETSQLKGSRDQIVRAMIGREPESRESRTVTLSKKRLSVTNLHVSGSASNSKAFVDGASLDVSGGEIVGLFGLVGAGQTELAMAIFGAWNGRVHGDVTINGVNGRPRSPRDALGRGCAMLTEDRKRSGLFETQSALYNMSAASISRLSRWGVIGRSAERRRNLTLARNFHLRPLNLEKSVETFSGGNQQKIMLARWLAAEPDLLIVDEPTVGVDIGARFEIYRILRELADSGKAILMISSDMEEVANESDRILVMYKGQITGEFKPGVSRHTLLAAATGSLEGTEHTYD</sequence>
<evidence type="ECO:0000256" key="5">
    <source>
        <dbReference type="ARBA" id="ARBA00022741"/>
    </source>
</evidence>
<keyword evidence="6 8" id="KW-0067">ATP-binding</keyword>
<keyword evidence="5" id="KW-0547">Nucleotide-binding</keyword>
<dbReference type="InterPro" id="IPR017871">
    <property type="entry name" value="ABC_transporter-like_CS"/>
</dbReference>
<feature type="domain" description="ABC transporter" evidence="7">
    <location>
        <begin position="6"/>
        <end position="242"/>
    </location>
</feature>
<evidence type="ECO:0000256" key="1">
    <source>
        <dbReference type="ARBA" id="ARBA00005417"/>
    </source>
</evidence>
<dbReference type="InterPro" id="IPR027417">
    <property type="entry name" value="P-loop_NTPase"/>
</dbReference>
<evidence type="ECO:0000313" key="8">
    <source>
        <dbReference type="EMBL" id="MPR23651.1"/>
    </source>
</evidence>
<evidence type="ECO:0000256" key="4">
    <source>
        <dbReference type="ARBA" id="ARBA00022737"/>
    </source>
</evidence>
<dbReference type="PROSITE" id="PS50893">
    <property type="entry name" value="ABC_TRANSPORTER_2"/>
    <property type="match status" value="2"/>
</dbReference>
<dbReference type="CDD" id="cd03216">
    <property type="entry name" value="ABC_Carb_Monos_I"/>
    <property type="match status" value="1"/>
</dbReference>
<organism evidence="8 9">
    <name type="scientific">Microvirga tunisiensis</name>
    <dbReference type="NCBI Taxonomy" id="2108360"/>
    <lineage>
        <taxon>Bacteria</taxon>
        <taxon>Pseudomonadati</taxon>
        <taxon>Pseudomonadota</taxon>
        <taxon>Alphaproteobacteria</taxon>
        <taxon>Hyphomicrobiales</taxon>
        <taxon>Methylobacteriaceae</taxon>
        <taxon>Microvirga</taxon>
    </lineage>
</organism>
<keyword evidence="4" id="KW-0677">Repeat</keyword>
<dbReference type="GO" id="GO:0016887">
    <property type="term" value="F:ATP hydrolysis activity"/>
    <property type="evidence" value="ECO:0007669"/>
    <property type="project" value="InterPro"/>
</dbReference>
<evidence type="ECO:0000313" key="9">
    <source>
        <dbReference type="Proteomes" id="UP000403266"/>
    </source>
</evidence>
<name>A0A5N7M9Q6_9HYPH</name>
<comment type="caution">
    <text evidence="8">The sequence shown here is derived from an EMBL/GenBank/DDBJ whole genome shotgun (WGS) entry which is preliminary data.</text>
</comment>
<comment type="similarity">
    <text evidence="1">Belongs to the ABC transporter superfamily.</text>
</comment>
<protein>
    <submittedName>
        <fullName evidence="8">Sugar ABC transporter ATP-binding protein</fullName>
    </submittedName>
</protein>
<dbReference type="InterPro" id="IPR003593">
    <property type="entry name" value="AAA+_ATPase"/>
</dbReference>
<dbReference type="SMART" id="SM00382">
    <property type="entry name" value="AAA"/>
    <property type="match status" value="2"/>
</dbReference>
<dbReference type="InterPro" id="IPR050107">
    <property type="entry name" value="ABC_carbohydrate_import_ATPase"/>
</dbReference>
<dbReference type="OrthoDB" id="8430269at2"/>
<feature type="domain" description="ABC transporter" evidence="7">
    <location>
        <begin position="258"/>
        <end position="503"/>
    </location>
</feature>
<keyword evidence="9" id="KW-1185">Reference proteome</keyword>
<dbReference type="SUPFAM" id="SSF52540">
    <property type="entry name" value="P-loop containing nucleoside triphosphate hydrolases"/>
    <property type="match status" value="2"/>
</dbReference>
<dbReference type="PANTHER" id="PTHR43790:SF9">
    <property type="entry name" value="GALACTOFURANOSE TRANSPORTER ATP-BINDING PROTEIN YTFR"/>
    <property type="match status" value="1"/>
</dbReference>
<dbReference type="EMBL" id="VOSK01000001">
    <property type="protein sequence ID" value="MPR23651.1"/>
    <property type="molecule type" value="Genomic_DNA"/>
</dbReference>
<evidence type="ECO:0000259" key="7">
    <source>
        <dbReference type="PROSITE" id="PS50893"/>
    </source>
</evidence>
<dbReference type="AlphaFoldDB" id="A0A5N7M9Q6"/>
<dbReference type="CDD" id="cd03215">
    <property type="entry name" value="ABC_Carb_Monos_II"/>
    <property type="match status" value="1"/>
</dbReference>
<proteinExistence type="inferred from homology"/>
<dbReference type="Proteomes" id="UP000403266">
    <property type="component" value="Unassembled WGS sequence"/>
</dbReference>
<keyword evidence="3" id="KW-0762">Sugar transport</keyword>
<keyword evidence="2" id="KW-0813">Transport</keyword>
<gene>
    <name evidence="8" type="ORF">FS320_00035</name>
</gene>
<dbReference type="PANTHER" id="PTHR43790">
    <property type="entry name" value="CARBOHYDRATE TRANSPORT ATP-BINDING PROTEIN MG119-RELATED"/>
    <property type="match status" value="1"/>
</dbReference>
<reference evidence="8 9" key="1">
    <citation type="journal article" date="2019" name="Syst. Appl. Microbiol.">
        <title>Microvirga tunisiensis sp. nov., a root nodule symbiotic bacterium isolated from Lupinus micranthus and L. luteus grown in Northern Tunisia.</title>
        <authorList>
            <person name="Msaddak A."/>
            <person name="Rejili M."/>
            <person name="Duran D."/>
            <person name="Mars M."/>
            <person name="Palacios J.M."/>
            <person name="Ruiz-Argueso T."/>
            <person name="Rey L."/>
            <person name="Imperial J."/>
        </authorList>
    </citation>
    <scope>NUCLEOTIDE SEQUENCE [LARGE SCALE GENOMIC DNA]</scope>
    <source>
        <strain evidence="8 9">Lmie10</strain>
    </source>
</reference>